<accession>A0A923LS03</accession>
<dbReference type="RefSeq" id="WP_186949433.1">
    <property type="nucleotide sequence ID" value="NZ_JACOPL010000001.1"/>
</dbReference>
<comment type="caution">
    <text evidence="2">The sequence shown here is derived from an EMBL/GenBank/DDBJ whole genome shotgun (WGS) entry which is preliminary data.</text>
</comment>
<name>A0A923LS03_9FIRM</name>
<organism evidence="2 3">
    <name type="scientific">Agathobaculum faecis</name>
    <dbReference type="NCBI Taxonomy" id="2763013"/>
    <lineage>
        <taxon>Bacteria</taxon>
        <taxon>Bacillati</taxon>
        <taxon>Bacillota</taxon>
        <taxon>Clostridia</taxon>
        <taxon>Eubacteriales</taxon>
        <taxon>Butyricicoccaceae</taxon>
        <taxon>Agathobaculum</taxon>
    </lineage>
</organism>
<dbReference type="PIRSF" id="PIRSF024534">
    <property type="entry name" value="ThiW"/>
    <property type="match status" value="1"/>
</dbReference>
<feature type="transmembrane region" description="Helical" evidence="1">
    <location>
        <begin position="41"/>
        <end position="64"/>
    </location>
</feature>
<feature type="transmembrane region" description="Helical" evidence="1">
    <location>
        <begin position="71"/>
        <end position="93"/>
    </location>
</feature>
<keyword evidence="1" id="KW-0472">Membrane</keyword>
<dbReference type="Gene3D" id="1.10.1760.20">
    <property type="match status" value="1"/>
</dbReference>
<keyword evidence="1" id="KW-1133">Transmembrane helix</keyword>
<evidence type="ECO:0000313" key="2">
    <source>
        <dbReference type="EMBL" id="MBC5724014.1"/>
    </source>
</evidence>
<dbReference type="EMBL" id="JACOPL010000001">
    <property type="protein sequence ID" value="MBC5724014.1"/>
    <property type="molecule type" value="Genomic_DNA"/>
</dbReference>
<protein>
    <submittedName>
        <fullName evidence="2">Energy coupling factor transporter S component ThiW</fullName>
    </submittedName>
</protein>
<dbReference type="AlphaFoldDB" id="A0A923LS03"/>
<sequence>MNNKSIRKLCFAGLLVAVAVIGSLLVIPVFGAKCPPVQHMVNVTAAVLLGPGYALGMGFAAALIRNLLGLGTLLAFPGSMIGALLSGLAYRIFPKLSAAYAGEVFGTGVLGAIASYPVAALLMGNSTAALFTFVPSFLASTVVGAAVSVLVLSALKRTHVFSQLEGTLR</sequence>
<feature type="transmembrane region" description="Helical" evidence="1">
    <location>
        <begin position="129"/>
        <end position="155"/>
    </location>
</feature>
<gene>
    <name evidence="2" type="primary">thiW</name>
    <name evidence="2" type="ORF">H8S45_00810</name>
</gene>
<reference evidence="2" key="1">
    <citation type="submission" date="2020-08" db="EMBL/GenBank/DDBJ databases">
        <title>Genome public.</title>
        <authorList>
            <person name="Liu C."/>
            <person name="Sun Q."/>
        </authorList>
    </citation>
    <scope>NUCLEOTIDE SEQUENCE</scope>
    <source>
        <strain evidence="2">NSJ-28</strain>
    </source>
</reference>
<feature type="transmembrane region" description="Helical" evidence="1">
    <location>
        <begin position="99"/>
        <end position="122"/>
    </location>
</feature>
<evidence type="ECO:0000256" key="1">
    <source>
        <dbReference type="SAM" id="Phobius"/>
    </source>
</evidence>
<dbReference type="Pfam" id="PF09512">
    <property type="entry name" value="ThiW"/>
    <property type="match status" value="1"/>
</dbReference>
<keyword evidence="1" id="KW-0812">Transmembrane</keyword>
<dbReference type="InterPro" id="IPR012652">
    <property type="entry name" value="ThiW"/>
</dbReference>
<keyword evidence="3" id="KW-1185">Reference proteome</keyword>
<dbReference type="NCBIfam" id="TIGR02359">
    <property type="entry name" value="thiW"/>
    <property type="match status" value="1"/>
</dbReference>
<proteinExistence type="predicted"/>
<dbReference type="Proteomes" id="UP000606499">
    <property type="component" value="Unassembled WGS sequence"/>
</dbReference>
<evidence type="ECO:0000313" key="3">
    <source>
        <dbReference type="Proteomes" id="UP000606499"/>
    </source>
</evidence>